<proteinExistence type="predicted"/>
<dbReference type="GO" id="GO:0005886">
    <property type="term" value="C:plasma membrane"/>
    <property type="evidence" value="ECO:0007669"/>
    <property type="project" value="TreeGrafter"/>
</dbReference>
<dbReference type="Gene3D" id="3.30.200.20">
    <property type="entry name" value="Phosphorylase Kinase, domain 1"/>
    <property type="match status" value="1"/>
</dbReference>
<dbReference type="Gene3D" id="1.10.510.10">
    <property type="entry name" value="Transferase(Phosphotransferase) domain 1"/>
    <property type="match status" value="1"/>
</dbReference>
<reference evidence="14" key="1">
    <citation type="submission" date="2020-06" db="EMBL/GenBank/DDBJ databases">
        <authorList>
            <person name="Li T."/>
            <person name="Hu X."/>
            <person name="Zhang T."/>
            <person name="Song X."/>
            <person name="Zhang H."/>
            <person name="Dai N."/>
            <person name="Sheng W."/>
            <person name="Hou X."/>
            <person name="Wei L."/>
        </authorList>
    </citation>
    <scope>NUCLEOTIDE SEQUENCE</scope>
    <source>
        <strain evidence="14">G02</strain>
        <tissue evidence="14">Leaf</tissue>
    </source>
</reference>
<dbReference type="GO" id="GO:0048544">
    <property type="term" value="P:recognition of pollen"/>
    <property type="evidence" value="ECO:0007669"/>
    <property type="project" value="InterPro"/>
</dbReference>
<evidence type="ECO:0000256" key="6">
    <source>
        <dbReference type="ARBA" id="ARBA00022777"/>
    </source>
</evidence>
<keyword evidence="2" id="KW-0723">Serine/threonine-protein kinase</keyword>
<evidence type="ECO:0000256" key="1">
    <source>
        <dbReference type="ARBA" id="ARBA00012513"/>
    </source>
</evidence>
<feature type="region of interest" description="Disordered" evidence="12">
    <location>
        <begin position="13"/>
        <end position="33"/>
    </location>
</feature>
<dbReference type="InterPro" id="IPR021820">
    <property type="entry name" value="S-locus_recpt_kinase_C"/>
</dbReference>
<keyword evidence="4" id="KW-0732">Signal</keyword>
<keyword evidence="5" id="KW-0547">Nucleotide-binding</keyword>
<dbReference type="InterPro" id="IPR000719">
    <property type="entry name" value="Prot_kinase_dom"/>
</dbReference>
<comment type="catalytic activity">
    <reaction evidence="11">
        <text>L-seryl-[protein] + ATP = O-phospho-L-seryl-[protein] + ADP + H(+)</text>
        <dbReference type="Rhea" id="RHEA:17989"/>
        <dbReference type="Rhea" id="RHEA-COMP:9863"/>
        <dbReference type="Rhea" id="RHEA-COMP:11604"/>
        <dbReference type="ChEBI" id="CHEBI:15378"/>
        <dbReference type="ChEBI" id="CHEBI:29999"/>
        <dbReference type="ChEBI" id="CHEBI:30616"/>
        <dbReference type="ChEBI" id="CHEBI:83421"/>
        <dbReference type="ChEBI" id="CHEBI:456216"/>
        <dbReference type="EC" id="2.7.11.1"/>
    </reaction>
</comment>
<keyword evidence="9" id="KW-0325">Glycoprotein</keyword>
<evidence type="ECO:0000256" key="3">
    <source>
        <dbReference type="ARBA" id="ARBA00022679"/>
    </source>
</evidence>
<evidence type="ECO:0000256" key="5">
    <source>
        <dbReference type="ARBA" id="ARBA00022741"/>
    </source>
</evidence>
<dbReference type="PROSITE" id="PS00108">
    <property type="entry name" value="PROTEIN_KINASE_ST"/>
    <property type="match status" value="1"/>
</dbReference>
<sequence length="491" mass="54885">MKLGWDLRTHLNRRPSSWKSSDDPSPGELSNGIELDVYPQGVMRKGTRKYFRGGPWNGLRFSGAPELKSNPLFDFKFVSNQDEVYYQYRLLNTSVITRLVLNETTSTRQREECLKNCSCTAYTNSDIRGDGNGCALWFGDLVDIRQVSGGGGISIRMPTSHQGENEDDHPDAAQGEDLDLPLFDLATVARATENFSVNKKLGEGGFGPVYKGLLVDGQNIAVKRLSMSSGQGLNEFKNEVKLIAKLQHRNLVKLLGCCIEGDEKILIYEYMPNGSLDSFLFDQTRGPSLDWSKRFNIICGIARGLLYLHQDSRLRIIHRDLKASNVLLDDELNPKISDFGMARTFGGDQVAENTRRIVGTYGYMAPEYALYGLFSVKSDVFSFGILLLEIVWQLWIEGRPLELVDSSLDYRLIQPEVKRSIHIGLLCVQQNPEDRPNMSTVVLMLNGESSLPQPKQPGLLIDVVPSETCSSSSKNESCSVTDFTITTLEAR</sequence>
<dbReference type="FunFam" id="1.10.510.10:FF:000060">
    <property type="entry name" value="G-type lectin S-receptor-like serine/threonine-protein kinase"/>
    <property type="match status" value="1"/>
</dbReference>
<dbReference type="AlphaFoldDB" id="A0AAW2K349"/>
<dbReference type="InterPro" id="IPR011009">
    <property type="entry name" value="Kinase-like_dom_sf"/>
</dbReference>
<keyword evidence="8" id="KW-1015">Disulfide bond</keyword>
<gene>
    <name evidence="14" type="ORF">Sradi_6387900</name>
</gene>
<dbReference type="Pfam" id="PF08276">
    <property type="entry name" value="PAN_2"/>
    <property type="match status" value="1"/>
</dbReference>
<evidence type="ECO:0000256" key="4">
    <source>
        <dbReference type="ARBA" id="ARBA00022729"/>
    </source>
</evidence>
<feature type="compositionally biased region" description="Low complexity" evidence="12">
    <location>
        <begin position="15"/>
        <end position="26"/>
    </location>
</feature>
<dbReference type="CDD" id="cd01098">
    <property type="entry name" value="PAN_AP_plant"/>
    <property type="match status" value="1"/>
</dbReference>
<evidence type="ECO:0000256" key="11">
    <source>
        <dbReference type="ARBA" id="ARBA00048679"/>
    </source>
</evidence>
<evidence type="ECO:0000256" key="8">
    <source>
        <dbReference type="ARBA" id="ARBA00023157"/>
    </source>
</evidence>
<organism evidence="14">
    <name type="scientific">Sesamum radiatum</name>
    <name type="common">Black benniseed</name>
    <dbReference type="NCBI Taxonomy" id="300843"/>
    <lineage>
        <taxon>Eukaryota</taxon>
        <taxon>Viridiplantae</taxon>
        <taxon>Streptophyta</taxon>
        <taxon>Embryophyta</taxon>
        <taxon>Tracheophyta</taxon>
        <taxon>Spermatophyta</taxon>
        <taxon>Magnoliopsida</taxon>
        <taxon>eudicotyledons</taxon>
        <taxon>Gunneridae</taxon>
        <taxon>Pentapetalae</taxon>
        <taxon>asterids</taxon>
        <taxon>lamiids</taxon>
        <taxon>Lamiales</taxon>
        <taxon>Pedaliaceae</taxon>
        <taxon>Sesamum</taxon>
    </lineage>
</organism>
<comment type="caution">
    <text evidence="14">The sequence shown here is derived from an EMBL/GenBank/DDBJ whole genome shotgun (WGS) entry which is preliminary data.</text>
</comment>
<keyword evidence="7" id="KW-0067">ATP-binding</keyword>
<evidence type="ECO:0000313" key="14">
    <source>
        <dbReference type="EMBL" id="KAL0301111.1"/>
    </source>
</evidence>
<dbReference type="EC" id="2.7.11.1" evidence="1"/>
<dbReference type="InterPro" id="IPR003609">
    <property type="entry name" value="Pan_app"/>
</dbReference>
<dbReference type="EMBL" id="JACGWJ010000030">
    <property type="protein sequence ID" value="KAL0301111.1"/>
    <property type="molecule type" value="Genomic_DNA"/>
</dbReference>
<feature type="domain" description="Protein kinase" evidence="13">
    <location>
        <begin position="195"/>
        <end position="451"/>
    </location>
</feature>
<dbReference type="Pfam" id="PF07714">
    <property type="entry name" value="PK_Tyr_Ser-Thr"/>
    <property type="match status" value="1"/>
</dbReference>
<dbReference type="PANTHER" id="PTHR27002">
    <property type="entry name" value="RECEPTOR-LIKE SERINE/THREONINE-PROTEIN KINASE SD1-8"/>
    <property type="match status" value="1"/>
</dbReference>
<protein>
    <recommendedName>
        <fullName evidence="1">non-specific serine/threonine protein kinase</fullName>
        <ecNumber evidence="1">2.7.11.1</ecNumber>
    </recommendedName>
</protein>
<dbReference type="InterPro" id="IPR001245">
    <property type="entry name" value="Ser-Thr/Tyr_kinase_cat_dom"/>
</dbReference>
<dbReference type="SMART" id="SM00220">
    <property type="entry name" value="S_TKc"/>
    <property type="match status" value="1"/>
</dbReference>
<dbReference type="GO" id="GO:0004674">
    <property type="term" value="F:protein serine/threonine kinase activity"/>
    <property type="evidence" value="ECO:0007669"/>
    <property type="project" value="UniProtKB-KW"/>
</dbReference>
<keyword evidence="6 14" id="KW-0418">Kinase</keyword>
<evidence type="ECO:0000256" key="2">
    <source>
        <dbReference type="ARBA" id="ARBA00022527"/>
    </source>
</evidence>
<reference evidence="14" key="2">
    <citation type="journal article" date="2024" name="Plant">
        <title>Genomic evolution and insights into agronomic trait innovations of Sesamum species.</title>
        <authorList>
            <person name="Miao H."/>
            <person name="Wang L."/>
            <person name="Qu L."/>
            <person name="Liu H."/>
            <person name="Sun Y."/>
            <person name="Le M."/>
            <person name="Wang Q."/>
            <person name="Wei S."/>
            <person name="Zheng Y."/>
            <person name="Lin W."/>
            <person name="Duan Y."/>
            <person name="Cao H."/>
            <person name="Xiong S."/>
            <person name="Wang X."/>
            <person name="Wei L."/>
            <person name="Li C."/>
            <person name="Ma Q."/>
            <person name="Ju M."/>
            <person name="Zhao R."/>
            <person name="Li G."/>
            <person name="Mu C."/>
            <person name="Tian Q."/>
            <person name="Mei H."/>
            <person name="Zhang T."/>
            <person name="Gao T."/>
            <person name="Zhang H."/>
        </authorList>
    </citation>
    <scope>NUCLEOTIDE SEQUENCE</scope>
    <source>
        <strain evidence="14">G02</strain>
    </source>
</reference>
<comment type="catalytic activity">
    <reaction evidence="10">
        <text>L-threonyl-[protein] + ATP = O-phospho-L-threonyl-[protein] + ADP + H(+)</text>
        <dbReference type="Rhea" id="RHEA:46608"/>
        <dbReference type="Rhea" id="RHEA-COMP:11060"/>
        <dbReference type="Rhea" id="RHEA-COMP:11605"/>
        <dbReference type="ChEBI" id="CHEBI:15378"/>
        <dbReference type="ChEBI" id="CHEBI:30013"/>
        <dbReference type="ChEBI" id="CHEBI:30616"/>
        <dbReference type="ChEBI" id="CHEBI:61977"/>
        <dbReference type="ChEBI" id="CHEBI:456216"/>
        <dbReference type="EC" id="2.7.11.1"/>
    </reaction>
</comment>
<evidence type="ECO:0000256" key="9">
    <source>
        <dbReference type="ARBA" id="ARBA00023180"/>
    </source>
</evidence>
<evidence type="ECO:0000256" key="12">
    <source>
        <dbReference type="SAM" id="MobiDB-lite"/>
    </source>
</evidence>
<name>A0AAW2K349_SESRA</name>
<evidence type="ECO:0000256" key="10">
    <source>
        <dbReference type="ARBA" id="ARBA00047899"/>
    </source>
</evidence>
<dbReference type="PROSITE" id="PS50011">
    <property type="entry name" value="PROTEIN_KINASE_DOM"/>
    <property type="match status" value="1"/>
</dbReference>
<accession>A0AAW2K349</accession>
<dbReference type="GO" id="GO:0005524">
    <property type="term" value="F:ATP binding"/>
    <property type="evidence" value="ECO:0007669"/>
    <property type="project" value="UniProtKB-KW"/>
</dbReference>
<dbReference type="PANTHER" id="PTHR27002:SF900">
    <property type="entry name" value="S-LOCUS LECTIN KINASE FAMILY PROTEIN"/>
    <property type="match status" value="1"/>
</dbReference>
<keyword evidence="3" id="KW-0808">Transferase</keyword>
<dbReference type="InterPro" id="IPR008271">
    <property type="entry name" value="Ser/Thr_kinase_AS"/>
</dbReference>
<feature type="region of interest" description="Disordered" evidence="12">
    <location>
        <begin position="153"/>
        <end position="173"/>
    </location>
</feature>
<dbReference type="SUPFAM" id="SSF56112">
    <property type="entry name" value="Protein kinase-like (PK-like)"/>
    <property type="match status" value="1"/>
</dbReference>
<evidence type="ECO:0000259" key="13">
    <source>
        <dbReference type="PROSITE" id="PS50011"/>
    </source>
</evidence>
<evidence type="ECO:0000256" key="7">
    <source>
        <dbReference type="ARBA" id="ARBA00022840"/>
    </source>
</evidence>
<dbReference type="FunFam" id="3.30.200.20:FF:000195">
    <property type="entry name" value="G-type lectin S-receptor-like serine/threonine-protein kinase"/>
    <property type="match status" value="1"/>
</dbReference>
<dbReference type="Pfam" id="PF11883">
    <property type="entry name" value="DUF3403"/>
    <property type="match status" value="1"/>
</dbReference>
<dbReference type="CDD" id="cd14066">
    <property type="entry name" value="STKc_IRAK"/>
    <property type="match status" value="1"/>
</dbReference>